<sequence length="111" mass="12105">MEEPYAMNANLEGTETGSSPSQESLLLGEHNVSAVDPPKTTQRTVPVQEGKTSVSPQVQESGDKVEATSPKQAIKRLLKGKEKEWSAVAEKKGPLRLLDLPVDILREIINQ</sequence>
<gene>
    <name evidence="1" type="ORF">LTS18_001332</name>
</gene>
<organism evidence="1 2">
    <name type="scientific">Coniosporium uncinatum</name>
    <dbReference type="NCBI Taxonomy" id="93489"/>
    <lineage>
        <taxon>Eukaryota</taxon>
        <taxon>Fungi</taxon>
        <taxon>Dikarya</taxon>
        <taxon>Ascomycota</taxon>
        <taxon>Pezizomycotina</taxon>
        <taxon>Dothideomycetes</taxon>
        <taxon>Dothideomycetes incertae sedis</taxon>
        <taxon>Coniosporium</taxon>
    </lineage>
</organism>
<reference evidence="1" key="1">
    <citation type="submission" date="2024-09" db="EMBL/GenBank/DDBJ databases">
        <title>Black Yeasts Isolated from many extreme environments.</title>
        <authorList>
            <person name="Coleine C."/>
            <person name="Stajich J.E."/>
            <person name="Selbmann L."/>
        </authorList>
    </citation>
    <scope>NUCLEOTIDE SEQUENCE</scope>
    <source>
        <strain evidence="1">CCFEE 5737</strain>
    </source>
</reference>
<evidence type="ECO:0000313" key="1">
    <source>
        <dbReference type="EMBL" id="KAK3044421.1"/>
    </source>
</evidence>
<feature type="non-terminal residue" evidence="1">
    <location>
        <position position="111"/>
    </location>
</feature>
<dbReference type="EMBL" id="JAWDJW010011963">
    <property type="protein sequence ID" value="KAK3044421.1"/>
    <property type="molecule type" value="Genomic_DNA"/>
</dbReference>
<name>A0ACC3CTU2_9PEZI</name>
<proteinExistence type="predicted"/>
<protein>
    <submittedName>
        <fullName evidence="1">Uncharacterized protein</fullName>
    </submittedName>
</protein>
<evidence type="ECO:0000313" key="2">
    <source>
        <dbReference type="Proteomes" id="UP001186974"/>
    </source>
</evidence>
<dbReference type="Proteomes" id="UP001186974">
    <property type="component" value="Unassembled WGS sequence"/>
</dbReference>
<keyword evidence="2" id="KW-1185">Reference proteome</keyword>
<comment type="caution">
    <text evidence="1">The sequence shown here is derived from an EMBL/GenBank/DDBJ whole genome shotgun (WGS) entry which is preliminary data.</text>
</comment>
<accession>A0ACC3CTU2</accession>